<dbReference type="GO" id="GO:0008460">
    <property type="term" value="F:dTDP-glucose 4,6-dehydratase activity"/>
    <property type="evidence" value="ECO:0007669"/>
    <property type="project" value="UniProtKB-EC"/>
</dbReference>
<proteinExistence type="inferred from homology"/>
<comment type="similarity">
    <text evidence="3">Belongs to the NAD(P)-dependent epimerase/dehydratase family. dTDP-glucose dehydratase subfamily.</text>
</comment>
<dbReference type="Gene3D" id="3.90.25.10">
    <property type="entry name" value="UDP-galactose 4-epimerase, domain 1"/>
    <property type="match status" value="1"/>
</dbReference>
<evidence type="ECO:0000256" key="5">
    <source>
        <dbReference type="ARBA" id="ARBA00016977"/>
    </source>
</evidence>
<dbReference type="EMBL" id="CP018906">
    <property type="protein sequence ID" value="AQW20605.1"/>
    <property type="molecule type" value="Genomic_DNA"/>
</dbReference>
<keyword evidence="7" id="KW-0456">Lyase</keyword>
<evidence type="ECO:0000256" key="4">
    <source>
        <dbReference type="ARBA" id="ARBA00011990"/>
    </source>
</evidence>
<gene>
    <name evidence="9" type="ORF">PL11_001095</name>
</gene>
<feature type="domain" description="NAD(P)-binding" evidence="8">
    <location>
        <begin position="4"/>
        <end position="301"/>
    </location>
</feature>
<name>A0A1S6QG70_9LACO</name>
<dbReference type="KEGG" id="lcu:PL11_001095"/>
<accession>A0A1S6QG70</accession>
<evidence type="ECO:0000256" key="6">
    <source>
        <dbReference type="ARBA" id="ARBA00023027"/>
    </source>
</evidence>
<evidence type="ECO:0000313" key="10">
    <source>
        <dbReference type="Proteomes" id="UP000030361"/>
    </source>
</evidence>
<dbReference type="SUPFAM" id="SSF51735">
    <property type="entry name" value="NAD(P)-binding Rossmann-fold domains"/>
    <property type="match status" value="1"/>
</dbReference>
<dbReference type="GO" id="GO:0009225">
    <property type="term" value="P:nucleotide-sugar metabolic process"/>
    <property type="evidence" value="ECO:0007669"/>
    <property type="project" value="InterPro"/>
</dbReference>
<dbReference type="Pfam" id="PF16363">
    <property type="entry name" value="GDP_Man_Dehyd"/>
    <property type="match status" value="1"/>
</dbReference>
<dbReference type="InterPro" id="IPR016040">
    <property type="entry name" value="NAD(P)-bd_dom"/>
</dbReference>
<dbReference type="PANTHER" id="PTHR43000">
    <property type="entry name" value="DTDP-D-GLUCOSE 4,6-DEHYDRATASE-RELATED"/>
    <property type="match status" value="1"/>
</dbReference>
<keyword evidence="6" id="KW-0520">NAD</keyword>
<evidence type="ECO:0000256" key="7">
    <source>
        <dbReference type="ARBA" id="ARBA00023239"/>
    </source>
</evidence>
<protein>
    <recommendedName>
        <fullName evidence="5">dTDP-glucose 4,6-dehydratase</fullName>
        <ecNumber evidence="4">4.2.1.46</ecNumber>
    </recommendedName>
</protein>
<dbReference type="CDD" id="cd05246">
    <property type="entry name" value="dTDP_GD_SDR_e"/>
    <property type="match status" value="1"/>
</dbReference>
<dbReference type="InterPro" id="IPR036291">
    <property type="entry name" value="NAD(P)-bd_dom_sf"/>
</dbReference>
<comment type="cofactor">
    <cofactor evidence="2">
        <name>NAD(+)</name>
        <dbReference type="ChEBI" id="CHEBI:57540"/>
    </cofactor>
</comment>
<dbReference type="eggNOG" id="COG1088">
    <property type="taxonomic scope" value="Bacteria"/>
</dbReference>
<dbReference type="AlphaFoldDB" id="A0A1S6QG70"/>
<organism evidence="9 10">
    <name type="scientific">Lentilactobacillus curieae</name>
    <dbReference type="NCBI Taxonomy" id="1138822"/>
    <lineage>
        <taxon>Bacteria</taxon>
        <taxon>Bacillati</taxon>
        <taxon>Bacillota</taxon>
        <taxon>Bacilli</taxon>
        <taxon>Lactobacillales</taxon>
        <taxon>Lactobacillaceae</taxon>
        <taxon>Lentilactobacillus</taxon>
    </lineage>
</organism>
<evidence type="ECO:0000256" key="3">
    <source>
        <dbReference type="ARBA" id="ARBA00008178"/>
    </source>
</evidence>
<evidence type="ECO:0000313" key="9">
    <source>
        <dbReference type="EMBL" id="AQW20605.1"/>
    </source>
</evidence>
<evidence type="ECO:0000256" key="1">
    <source>
        <dbReference type="ARBA" id="ARBA00001539"/>
    </source>
</evidence>
<dbReference type="Gene3D" id="3.40.50.720">
    <property type="entry name" value="NAD(P)-binding Rossmann-like Domain"/>
    <property type="match status" value="1"/>
</dbReference>
<dbReference type="Proteomes" id="UP000030361">
    <property type="component" value="Chromosome"/>
</dbReference>
<sequence>MNIMVTGGAGFIGSHFCNLILNSYPADKILVVDKGTYAADFNFLRNLSLQFPNRLFIRKADINQSDLIAEWVDVFKIDTIVNFAAESHVDNSIADVEPFLMSNVNGTVRLLEVARQKGISRFIQISTDEVYGDSHLNGKHFSEDSPLRPSSPYAASKAAADMMVLANHRTYGQDVCITRSANNYGTRQYPEKLIPKIIKRAVADQLVPIYGVGNNCRSWLSVEDNCRAIDLVLRKGQSGKVYNVPGNQSVSNLELVTQILKRLNKPASLIKHVADRPGHDLNYLITGQPIELMGWQASHNIMSDLSDLVDWYTGNYSWLEQRKVGKQ</sequence>
<keyword evidence="10" id="KW-1185">Reference proteome</keyword>
<evidence type="ECO:0000256" key="2">
    <source>
        <dbReference type="ARBA" id="ARBA00001911"/>
    </source>
</evidence>
<dbReference type="EC" id="4.2.1.46" evidence="4"/>
<comment type="catalytic activity">
    <reaction evidence="1">
        <text>dTDP-alpha-D-glucose = dTDP-4-dehydro-6-deoxy-alpha-D-glucose + H2O</text>
        <dbReference type="Rhea" id="RHEA:17221"/>
        <dbReference type="ChEBI" id="CHEBI:15377"/>
        <dbReference type="ChEBI" id="CHEBI:57477"/>
        <dbReference type="ChEBI" id="CHEBI:57649"/>
        <dbReference type="EC" id="4.2.1.46"/>
    </reaction>
</comment>
<dbReference type="InterPro" id="IPR005888">
    <property type="entry name" value="dTDP_Gluc_deHydtase"/>
</dbReference>
<reference evidence="9 10" key="1">
    <citation type="journal article" date="2015" name="Genome Announc.">
        <title>Genome Sequence of Lactobacillus curieae CCTCC M 2011381T, a Novel Producer of Gamma-aminobutyric Acid.</title>
        <authorList>
            <person name="Wang Y."/>
            <person name="Wang Y."/>
            <person name="Lang C."/>
            <person name="Wei D."/>
            <person name="Xu P."/>
            <person name="Xie J."/>
        </authorList>
    </citation>
    <scope>NUCLEOTIDE SEQUENCE [LARGE SCALE GENOMIC DNA]</scope>
    <source>
        <strain evidence="9 10">CCTCC M 2011381</strain>
    </source>
</reference>
<evidence type="ECO:0000259" key="8">
    <source>
        <dbReference type="Pfam" id="PF16363"/>
    </source>
</evidence>